<feature type="region of interest" description="Disordered" evidence="1">
    <location>
        <begin position="86"/>
        <end position="105"/>
    </location>
</feature>
<evidence type="ECO:0000256" key="1">
    <source>
        <dbReference type="SAM" id="MobiDB-lite"/>
    </source>
</evidence>
<reference evidence="3" key="1">
    <citation type="journal article" date="2013" name="Nat. Genet.">
        <title>The draft genomes of soft-shell turtle and green sea turtle yield insights into the development and evolution of the turtle-specific body plan.</title>
        <authorList>
            <person name="Wang Z."/>
            <person name="Pascual-Anaya J."/>
            <person name="Zadissa A."/>
            <person name="Li W."/>
            <person name="Niimura Y."/>
            <person name="Huang Z."/>
            <person name="Li C."/>
            <person name="White S."/>
            <person name="Xiong Z."/>
            <person name="Fang D."/>
            <person name="Wang B."/>
            <person name="Ming Y."/>
            <person name="Chen Y."/>
            <person name="Zheng Y."/>
            <person name="Kuraku S."/>
            <person name="Pignatelli M."/>
            <person name="Herrero J."/>
            <person name="Beal K."/>
            <person name="Nozawa M."/>
            <person name="Li Q."/>
            <person name="Wang J."/>
            <person name="Zhang H."/>
            <person name="Yu L."/>
            <person name="Shigenobu S."/>
            <person name="Wang J."/>
            <person name="Liu J."/>
            <person name="Flicek P."/>
            <person name="Searle S."/>
            <person name="Wang J."/>
            <person name="Kuratani S."/>
            <person name="Yin Y."/>
            <person name="Aken B."/>
            <person name="Zhang G."/>
            <person name="Irie N."/>
        </authorList>
    </citation>
    <scope>NUCLEOTIDE SEQUENCE [LARGE SCALE GENOMIC DNA]</scope>
</reference>
<name>M7BRQ8_CHEMY</name>
<dbReference type="EMBL" id="KB531577">
    <property type="protein sequence ID" value="EMP34768.1"/>
    <property type="molecule type" value="Genomic_DNA"/>
</dbReference>
<feature type="compositionally biased region" description="Basic and acidic residues" evidence="1">
    <location>
        <begin position="86"/>
        <end position="99"/>
    </location>
</feature>
<gene>
    <name evidence="2" type="ORF">UY3_08070</name>
</gene>
<sequence length="105" mass="11819">MGSRNQPNLQTRQRCDFGPCRENKTEENVARAVVSAQEEGIHRAFLHLLEDQRCSDRCISGRFSGSSEDPLNQPPITLLSTPVLHRIEKSKGSQRETPSHGHRTV</sequence>
<dbReference type="Proteomes" id="UP000031443">
    <property type="component" value="Unassembled WGS sequence"/>
</dbReference>
<dbReference type="AlphaFoldDB" id="M7BRQ8"/>
<evidence type="ECO:0000313" key="2">
    <source>
        <dbReference type="EMBL" id="EMP34768.1"/>
    </source>
</evidence>
<organism evidence="2 3">
    <name type="scientific">Chelonia mydas</name>
    <name type="common">Green sea-turtle</name>
    <name type="synonym">Chelonia agassizi</name>
    <dbReference type="NCBI Taxonomy" id="8469"/>
    <lineage>
        <taxon>Eukaryota</taxon>
        <taxon>Metazoa</taxon>
        <taxon>Chordata</taxon>
        <taxon>Craniata</taxon>
        <taxon>Vertebrata</taxon>
        <taxon>Euteleostomi</taxon>
        <taxon>Archelosauria</taxon>
        <taxon>Testudinata</taxon>
        <taxon>Testudines</taxon>
        <taxon>Cryptodira</taxon>
        <taxon>Durocryptodira</taxon>
        <taxon>Americhelydia</taxon>
        <taxon>Chelonioidea</taxon>
        <taxon>Cheloniidae</taxon>
        <taxon>Chelonia</taxon>
    </lineage>
</organism>
<accession>M7BRQ8</accession>
<keyword evidence="3" id="KW-1185">Reference proteome</keyword>
<proteinExistence type="predicted"/>
<evidence type="ECO:0000313" key="3">
    <source>
        <dbReference type="Proteomes" id="UP000031443"/>
    </source>
</evidence>
<protein>
    <submittedName>
        <fullName evidence="2">Uncharacterized protein</fullName>
    </submittedName>
</protein>